<dbReference type="AlphaFoldDB" id="A0A2Z6AVC3"/>
<feature type="region of interest" description="Disordered" evidence="1">
    <location>
        <begin position="62"/>
        <end position="86"/>
    </location>
</feature>
<dbReference type="EMBL" id="AP017378">
    <property type="protein sequence ID" value="BBD07184.1"/>
    <property type="molecule type" value="Genomic_DNA"/>
</dbReference>
<evidence type="ECO:0000313" key="3">
    <source>
        <dbReference type="Proteomes" id="UP000269883"/>
    </source>
</evidence>
<accession>A0A2Z6AVC3</accession>
<reference evidence="2 3" key="1">
    <citation type="journal article" date="2018" name="Sci. Adv.">
        <title>Multi-heme cytochromes provide a pathway for survival in energy-limited environments.</title>
        <authorList>
            <person name="Deng X."/>
            <person name="Dohmae N."/>
            <person name="Nealson K.H."/>
            <person name="Hashimoto K."/>
            <person name="Okamoto A."/>
        </authorList>
    </citation>
    <scope>NUCLEOTIDE SEQUENCE [LARGE SCALE GENOMIC DNA]</scope>
    <source>
        <strain evidence="2 3">IS5</strain>
    </source>
</reference>
<organism evidence="2 3">
    <name type="scientific">Desulfovibrio ferrophilus</name>
    <dbReference type="NCBI Taxonomy" id="241368"/>
    <lineage>
        <taxon>Bacteria</taxon>
        <taxon>Pseudomonadati</taxon>
        <taxon>Thermodesulfobacteriota</taxon>
        <taxon>Desulfovibrionia</taxon>
        <taxon>Desulfovibrionales</taxon>
        <taxon>Desulfovibrionaceae</taxon>
        <taxon>Desulfovibrio</taxon>
    </lineage>
</organism>
<feature type="compositionally biased region" description="Basic and acidic residues" evidence="1">
    <location>
        <begin position="76"/>
        <end position="86"/>
    </location>
</feature>
<name>A0A2Z6AVC3_9BACT</name>
<keyword evidence="3" id="KW-1185">Reference proteome</keyword>
<dbReference type="KEGG" id="dfl:DFE_0458"/>
<evidence type="ECO:0000313" key="2">
    <source>
        <dbReference type="EMBL" id="BBD07184.1"/>
    </source>
</evidence>
<dbReference type="Proteomes" id="UP000269883">
    <property type="component" value="Chromosome"/>
</dbReference>
<evidence type="ECO:0000256" key="1">
    <source>
        <dbReference type="SAM" id="MobiDB-lite"/>
    </source>
</evidence>
<proteinExistence type="predicted"/>
<protein>
    <submittedName>
        <fullName evidence="2">Uncharacterized protein</fullName>
    </submittedName>
</protein>
<gene>
    <name evidence="2" type="ORF">DFE_0458</name>
</gene>
<sequence length="86" mass="9272">MAPHTQGFASGAQVHSPYYTVGFMTGSTIALCDRSMHFPDTLISGNLRLVAIHTTRAHTTCGWPGFSPAGNGSTPDKQEQHDDNNR</sequence>